<dbReference type="PANTHER" id="PTHR21666:SF270">
    <property type="entry name" value="MUREIN HYDROLASE ACTIVATOR ENVC"/>
    <property type="match status" value="1"/>
</dbReference>
<feature type="chain" id="PRO_5047182990" evidence="4">
    <location>
        <begin position="30"/>
        <end position="453"/>
    </location>
</feature>
<evidence type="ECO:0000256" key="2">
    <source>
        <dbReference type="SAM" id="Coils"/>
    </source>
</evidence>
<accession>A0ABV2GBJ0</accession>
<feature type="domain" description="M23ase beta-sheet core" evidence="5">
    <location>
        <begin position="348"/>
        <end position="447"/>
    </location>
</feature>
<evidence type="ECO:0000259" key="6">
    <source>
        <dbReference type="Pfam" id="PF24568"/>
    </source>
</evidence>
<dbReference type="Pfam" id="PF24568">
    <property type="entry name" value="CC_PcsB"/>
    <property type="match status" value="1"/>
</dbReference>
<feature type="compositionally biased region" description="Low complexity" evidence="3">
    <location>
        <begin position="285"/>
        <end position="324"/>
    </location>
</feature>
<feature type="domain" description="Peptidoglycan hydrolase PcsB coiled-coil" evidence="6">
    <location>
        <begin position="109"/>
        <end position="183"/>
    </location>
</feature>
<organism evidence="7 8">
    <name type="scientific">Bhargavaea ullalensis</name>
    <dbReference type="NCBI Taxonomy" id="1265685"/>
    <lineage>
        <taxon>Bacteria</taxon>
        <taxon>Bacillati</taxon>
        <taxon>Bacillota</taxon>
        <taxon>Bacilli</taxon>
        <taxon>Bacillales</taxon>
        <taxon>Caryophanaceae</taxon>
        <taxon>Bhargavaea</taxon>
    </lineage>
</organism>
<dbReference type="Gene3D" id="6.10.250.3150">
    <property type="match status" value="1"/>
</dbReference>
<dbReference type="Gene3D" id="2.70.70.10">
    <property type="entry name" value="Glucose Permease (Domain IIA)"/>
    <property type="match status" value="1"/>
</dbReference>
<dbReference type="InterPro" id="IPR011055">
    <property type="entry name" value="Dup_hybrid_motif"/>
</dbReference>
<dbReference type="SUPFAM" id="SSF51261">
    <property type="entry name" value="Duplicated hybrid motif"/>
    <property type="match status" value="1"/>
</dbReference>
<dbReference type="EMBL" id="JBEPLW010000010">
    <property type="protein sequence ID" value="MET3575633.1"/>
    <property type="molecule type" value="Genomic_DNA"/>
</dbReference>
<dbReference type="GO" id="GO:0016787">
    <property type="term" value="F:hydrolase activity"/>
    <property type="evidence" value="ECO:0007669"/>
    <property type="project" value="UniProtKB-KW"/>
</dbReference>
<protein>
    <submittedName>
        <fullName evidence="7">Murein DD-endopeptidase MepM/ murein hydrolase activator NlpD</fullName>
    </submittedName>
</protein>
<dbReference type="InterPro" id="IPR016047">
    <property type="entry name" value="M23ase_b-sheet_dom"/>
</dbReference>
<feature type="coiled-coil region" evidence="2">
    <location>
        <begin position="32"/>
        <end position="122"/>
    </location>
</feature>
<dbReference type="InterPro" id="IPR050570">
    <property type="entry name" value="Cell_wall_metabolism_enzyme"/>
</dbReference>
<evidence type="ECO:0000313" key="8">
    <source>
        <dbReference type="Proteomes" id="UP001549099"/>
    </source>
</evidence>
<name>A0ABV2GBJ0_9BACL</name>
<dbReference type="CDD" id="cd12797">
    <property type="entry name" value="M23_peptidase"/>
    <property type="match status" value="1"/>
</dbReference>
<feature type="region of interest" description="Disordered" evidence="3">
    <location>
        <begin position="225"/>
        <end position="251"/>
    </location>
</feature>
<evidence type="ECO:0000259" key="5">
    <source>
        <dbReference type="Pfam" id="PF01551"/>
    </source>
</evidence>
<proteinExistence type="predicted"/>
<dbReference type="Proteomes" id="UP001549099">
    <property type="component" value="Unassembled WGS sequence"/>
</dbReference>
<reference evidence="7 8" key="1">
    <citation type="submission" date="2024-06" db="EMBL/GenBank/DDBJ databases">
        <title>Genomic Encyclopedia of Type Strains, Phase IV (KMG-IV): sequencing the most valuable type-strain genomes for metagenomic binning, comparative biology and taxonomic classification.</title>
        <authorList>
            <person name="Goeker M."/>
        </authorList>
    </citation>
    <scope>NUCLEOTIDE SEQUENCE [LARGE SCALE GENOMIC DNA]</scope>
    <source>
        <strain evidence="7 8">DSM 26128</strain>
    </source>
</reference>
<evidence type="ECO:0000256" key="1">
    <source>
        <dbReference type="ARBA" id="ARBA00022729"/>
    </source>
</evidence>
<feature type="signal peptide" evidence="4">
    <location>
        <begin position="1"/>
        <end position="29"/>
    </location>
</feature>
<evidence type="ECO:0000313" key="7">
    <source>
        <dbReference type="EMBL" id="MET3575633.1"/>
    </source>
</evidence>
<keyword evidence="1 4" id="KW-0732">Signal</keyword>
<keyword evidence="7" id="KW-0378">Hydrolase</keyword>
<comment type="caution">
    <text evidence="7">The sequence shown here is derived from an EMBL/GenBank/DDBJ whole genome shotgun (WGS) entry which is preliminary data.</text>
</comment>
<keyword evidence="8" id="KW-1185">Reference proteome</keyword>
<dbReference type="RefSeq" id="WP_354196958.1">
    <property type="nucleotide sequence ID" value="NZ_JBEPLW010000010.1"/>
</dbReference>
<gene>
    <name evidence="7" type="ORF">ABID49_001538</name>
</gene>
<sequence length="453" mass="49203">MLKQSKPLIATVCATMLLSFGLGAGNASASVLDDLKNEQKQLEQKKVDLNRNINETKTEIQAKSAEMDKLLAQIKTLHEKINETQGKIQTLEEEISVTKSEIEALQASIAELEQKIADRDALLRDRVRAMQVTGGSTSYLDVLLGANSFSDFIDRVSAVNTLREADREIIREQKADKEQLEEQKKMVEQKLAEQEQNKKKLEEQKAQLDAQKKELDGLVTKLEEEQSRLEKEQANMEAEYEETHEVSEEVTQKIVAEQNRLAEIARKAEEERKRKAAAEAEARRQAAAKAAASSKSQSASSSAVHSSGSSSAAPAPAPAVTSGAWTRPASGRISSTFGYRAIGWASSNHAGVDIANGIGTPIVSAADGVVSFAGQFGTYGNVVMVTHSINGTIYTTLYAHMSGFTVSSGQHVSKGQQVGRIGVTGRTSGPHLHFELHIGSYGNPVNPMRYVPI</sequence>
<dbReference type="InterPro" id="IPR057309">
    <property type="entry name" value="PcsB_CC"/>
</dbReference>
<dbReference type="PANTHER" id="PTHR21666">
    <property type="entry name" value="PEPTIDASE-RELATED"/>
    <property type="match status" value="1"/>
</dbReference>
<dbReference type="Pfam" id="PF01551">
    <property type="entry name" value="Peptidase_M23"/>
    <property type="match status" value="1"/>
</dbReference>
<feature type="region of interest" description="Disordered" evidence="3">
    <location>
        <begin position="275"/>
        <end position="327"/>
    </location>
</feature>
<evidence type="ECO:0000256" key="3">
    <source>
        <dbReference type="SAM" id="MobiDB-lite"/>
    </source>
</evidence>
<feature type="compositionally biased region" description="Basic and acidic residues" evidence="3">
    <location>
        <begin position="275"/>
        <end position="284"/>
    </location>
</feature>
<feature type="compositionally biased region" description="Basic and acidic residues" evidence="3">
    <location>
        <begin position="241"/>
        <end position="251"/>
    </location>
</feature>
<evidence type="ECO:0000256" key="4">
    <source>
        <dbReference type="SAM" id="SignalP"/>
    </source>
</evidence>
<feature type="compositionally biased region" description="Basic and acidic residues" evidence="3">
    <location>
        <begin position="225"/>
        <end position="234"/>
    </location>
</feature>
<keyword evidence="2" id="KW-0175">Coiled coil</keyword>